<dbReference type="InterPro" id="IPR003959">
    <property type="entry name" value="ATPase_AAA_core"/>
</dbReference>
<gene>
    <name evidence="7" type="ORF">HU200_050116</name>
</gene>
<feature type="compositionally biased region" description="Basic and acidic residues" evidence="5">
    <location>
        <begin position="749"/>
        <end position="759"/>
    </location>
</feature>
<feature type="domain" description="AAA+ ATPase" evidence="6">
    <location>
        <begin position="534"/>
        <end position="673"/>
    </location>
</feature>
<evidence type="ECO:0000256" key="4">
    <source>
        <dbReference type="ARBA" id="ARBA00049360"/>
    </source>
</evidence>
<dbReference type="CDD" id="cd19510">
    <property type="entry name" value="RecA-like_BCS1"/>
    <property type="match status" value="1"/>
</dbReference>
<evidence type="ECO:0000259" key="6">
    <source>
        <dbReference type="SMART" id="SM00382"/>
    </source>
</evidence>
<evidence type="ECO:0000256" key="1">
    <source>
        <dbReference type="ARBA" id="ARBA00001946"/>
    </source>
</evidence>
<accession>A0A835AP33</accession>
<dbReference type="Gene3D" id="6.10.280.40">
    <property type="match status" value="1"/>
</dbReference>
<dbReference type="InterPro" id="IPR003960">
    <property type="entry name" value="ATPase_AAA_CS"/>
</dbReference>
<dbReference type="OrthoDB" id="10251412at2759"/>
<dbReference type="GO" id="GO:0005524">
    <property type="term" value="F:ATP binding"/>
    <property type="evidence" value="ECO:0007669"/>
    <property type="project" value="InterPro"/>
</dbReference>
<feature type="region of interest" description="Disordered" evidence="5">
    <location>
        <begin position="105"/>
        <end position="129"/>
    </location>
</feature>
<keyword evidence="3" id="KW-0460">Magnesium</keyword>
<comment type="similarity">
    <text evidence="2">Belongs to the AAA ATPase family. BCS1 subfamily.</text>
</comment>
<feature type="compositionally biased region" description="Polar residues" evidence="5">
    <location>
        <begin position="763"/>
        <end position="774"/>
    </location>
</feature>
<evidence type="ECO:0000313" key="7">
    <source>
        <dbReference type="EMBL" id="KAF8670852.1"/>
    </source>
</evidence>
<dbReference type="GO" id="GO:0006950">
    <property type="term" value="P:response to stress"/>
    <property type="evidence" value="ECO:0007669"/>
    <property type="project" value="UniProtKB-ARBA"/>
</dbReference>
<feature type="region of interest" description="Disordered" evidence="5">
    <location>
        <begin position="736"/>
        <end position="774"/>
    </location>
</feature>
<dbReference type="Pfam" id="PF14363">
    <property type="entry name" value="AAA_assoc"/>
    <property type="match status" value="1"/>
</dbReference>
<comment type="cofactor">
    <cofactor evidence="1">
        <name>Mg(2+)</name>
        <dbReference type="ChEBI" id="CHEBI:18420"/>
    </cofactor>
</comment>
<name>A0A835AP33_9POAL</name>
<dbReference type="SMART" id="SM00382">
    <property type="entry name" value="AAA"/>
    <property type="match status" value="1"/>
</dbReference>
<dbReference type="InterPro" id="IPR025753">
    <property type="entry name" value="AAA_N_dom"/>
</dbReference>
<dbReference type="Gene3D" id="3.40.50.300">
    <property type="entry name" value="P-loop containing nucleotide triphosphate hydrolases"/>
    <property type="match status" value="1"/>
</dbReference>
<dbReference type="InterPro" id="IPR058017">
    <property type="entry name" value="At3g28540-like_C"/>
</dbReference>
<comment type="catalytic activity">
    <reaction evidence="4">
        <text>ATP + H2O = ADP + phosphate + H(+)</text>
        <dbReference type="Rhea" id="RHEA:13065"/>
        <dbReference type="ChEBI" id="CHEBI:15377"/>
        <dbReference type="ChEBI" id="CHEBI:15378"/>
        <dbReference type="ChEBI" id="CHEBI:30616"/>
        <dbReference type="ChEBI" id="CHEBI:43474"/>
        <dbReference type="ChEBI" id="CHEBI:456216"/>
    </reaction>
</comment>
<dbReference type="Pfam" id="PF25568">
    <property type="entry name" value="AAA_lid_At3g28540"/>
    <property type="match status" value="1"/>
</dbReference>
<dbReference type="AlphaFoldDB" id="A0A835AP33"/>
<sequence length="774" mass="86134">MTCRNKAHGLANNAAPPCIPSYALALRRTTDLSLGLREKDLPFSPPSSLFSHQLNRAADESSSHGFTEPQPCPVRRGHTCLSWYIHAPNPLNPSVSREIVPNLSAQDDAQTPPGSGGEPPNGSKAIHSWTPTQKLPLGCQPFFVTHPDEACGIRPAHRTCGNATRTQSMAEGQRPHSAVQGVEEAGKIDHMETRWKLTSSIMSHDQVQVNIRKSKVTADPKLLLENFGARRDAIFLPSTNGPTHPFVDNAQPPLLHGHCSCSPPPSSSILNRSSRAPASFHRRRAAVAMATYDKAIESYKKAVTAAASLAASAMLVRGVVNELVPYEVRDFLFSGLGYLRSRMSSQHTVVIEETEGWATNQLYDAARTYLATRINTDMQRLRVSRVDEGKSLMFSMEEGEEMADVHEGAEFKWRLVCRDNPGAGAGNGNGGRGGNGNYRVEVRSFEMSFHKKHKEKAITSYLPHILATAKKIKEQDRTLKIYMNEGESWFAIDLHHPSTFSTLAMDHKMKQSVMDDLERFVKRKEYYKKIGKAWKRGYLLYGPPGTGKSSLIAAMANYLKFDVYDLELTEVNWNSTLRRLLIGMTNRSILVIEDIDCSIDLQQRAEEGQDGTKSSPSEDKVTLSGLLNFVDGLWSTSGEERIIIFTTNYKERLDPALLRPGRMDMHIHMGYCCPESFRILASNYHSISDHDTYPEIEDLITEVMVTPAEVAEVLMRNDDTDIALEGLIQFLKKKRSAAKDSSDENVDQMAKEDGKEIMKQDVSGDQNLNNAGKE</sequence>
<comment type="caution">
    <text evidence="7">The sequence shown here is derived from an EMBL/GenBank/DDBJ whole genome shotgun (WGS) entry which is preliminary data.</text>
</comment>
<dbReference type="Proteomes" id="UP000636709">
    <property type="component" value="Unassembled WGS sequence"/>
</dbReference>
<protein>
    <recommendedName>
        <fullName evidence="6">AAA+ ATPase domain-containing protein</fullName>
    </recommendedName>
</protein>
<dbReference type="PANTHER" id="PTHR23070">
    <property type="entry name" value="BCS1 AAA-TYPE ATPASE"/>
    <property type="match status" value="1"/>
</dbReference>
<evidence type="ECO:0000256" key="3">
    <source>
        <dbReference type="ARBA" id="ARBA00022842"/>
    </source>
</evidence>
<dbReference type="Pfam" id="PF00004">
    <property type="entry name" value="AAA"/>
    <property type="match status" value="1"/>
</dbReference>
<dbReference type="InterPro" id="IPR003593">
    <property type="entry name" value="AAA+_ATPase"/>
</dbReference>
<dbReference type="GO" id="GO:0016887">
    <property type="term" value="F:ATP hydrolysis activity"/>
    <property type="evidence" value="ECO:0007669"/>
    <property type="project" value="InterPro"/>
</dbReference>
<evidence type="ECO:0000256" key="5">
    <source>
        <dbReference type="SAM" id="MobiDB-lite"/>
    </source>
</evidence>
<dbReference type="EMBL" id="JACEFO010002248">
    <property type="protein sequence ID" value="KAF8670852.1"/>
    <property type="molecule type" value="Genomic_DNA"/>
</dbReference>
<dbReference type="SUPFAM" id="SSF52540">
    <property type="entry name" value="P-loop containing nucleoside triphosphate hydrolases"/>
    <property type="match status" value="1"/>
</dbReference>
<evidence type="ECO:0000313" key="8">
    <source>
        <dbReference type="Proteomes" id="UP000636709"/>
    </source>
</evidence>
<dbReference type="InterPro" id="IPR027417">
    <property type="entry name" value="P-loop_NTPase"/>
</dbReference>
<dbReference type="PROSITE" id="PS00674">
    <property type="entry name" value="AAA"/>
    <property type="match status" value="1"/>
</dbReference>
<organism evidence="7 8">
    <name type="scientific">Digitaria exilis</name>
    <dbReference type="NCBI Taxonomy" id="1010633"/>
    <lineage>
        <taxon>Eukaryota</taxon>
        <taxon>Viridiplantae</taxon>
        <taxon>Streptophyta</taxon>
        <taxon>Embryophyta</taxon>
        <taxon>Tracheophyta</taxon>
        <taxon>Spermatophyta</taxon>
        <taxon>Magnoliopsida</taxon>
        <taxon>Liliopsida</taxon>
        <taxon>Poales</taxon>
        <taxon>Poaceae</taxon>
        <taxon>PACMAD clade</taxon>
        <taxon>Panicoideae</taxon>
        <taxon>Panicodae</taxon>
        <taxon>Paniceae</taxon>
        <taxon>Anthephorinae</taxon>
        <taxon>Digitaria</taxon>
    </lineage>
</organism>
<dbReference type="InterPro" id="IPR050747">
    <property type="entry name" value="Mitochondrial_chaperone_BCS1"/>
</dbReference>
<proteinExistence type="inferred from homology"/>
<keyword evidence="8" id="KW-1185">Reference proteome</keyword>
<evidence type="ECO:0000256" key="2">
    <source>
        <dbReference type="ARBA" id="ARBA00007448"/>
    </source>
</evidence>
<reference evidence="7" key="1">
    <citation type="submission" date="2020-07" db="EMBL/GenBank/DDBJ databases">
        <title>Genome sequence and genetic diversity analysis of an under-domesticated orphan crop, white fonio (Digitaria exilis).</title>
        <authorList>
            <person name="Bennetzen J.L."/>
            <person name="Chen S."/>
            <person name="Ma X."/>
            <person name="Wang X."/>
            <person name="Yssel A.E.J."/>
            <person name="Chaluvadi S.R."/>
            <person name="Johnson M."/>
            <person name="Gangashetty P."/>
            <person name="Hamidou F."/>
            <person name="Sanogo M.D."/>
            <person name="Zwaenepoel A."/>
            <person name="Wallace J."/>
            <person name="Van De Peer Y."/>
            <person name="Van Deynze A."/>
        </authorList>
    </citation>
    <scope>NUCLEOTIDE SEQUENCE</scope>
    <source>
        <tissue evidence="7">Leaves</tissue>
    </source>
</reference>